<accession>A0A383EED8</accession>
<dbReference type="EMBL" id="UINC01225249">
    <property type="protein sequence ID" value="SVE55232.1"/>
    <property type="molecule type" value="Genomic_DNA"/>
</dbReference>
<name>A0A383EED8_9ZZZZ</name>
<sequence length="68" mass="7900">MRLLYRTELPDHDPISVFDWHERSGALERLTPPWAKLEVLDRSGGIRDGGRITLRVRGAPTSFTWKLR</sequence>
<gene>
    <name evidence="1" type="ORF">METZ01_LOCUS508086</name>
</gene>
<reference evidence="1" key="1">
    <citation type="submission" date="2018-05" db="EMBL/GenBank/DDBJ databases">
        <authorList>
            <person name="Lanie J.A."/>
            <person name="Ng W.-L."/>
            <person name="Kazmierczak K.M."/>
            <person name="Andrzejewski T.M."/>
            <person name="Davidsen T.M."/>
            <person name="Wayne K.J."/>
            <person name="Tettelin H."/>
            <person name="Glass J.I."/>
            <person name="Rusch D."/>
            <person name="Podicherti R."/>
            <person name="Tsui H.-C.T."/>
            <person name="Winkler M.E."/>
        </authorList>
    </citation>
    <scope>NUCLEOTIDE SEQUENCE</scope>
</reference>
<feature type="non-terminal residue" evidence="1">
    <location>
        <position position="68"/>
    </location>
</feature>
<dbReference type="InterPro" id="IPR023393">
    <property type="entry name" value="START-like_dom_sf"/>
</dbReference>
<dbReference type="AlphaFoldDB" id="A0A383EED8"/>
<proteinExistence type="predicted"/>
<organism evidence="1">
    <name type="scientific">marine metagenome</name>
    <dbReference type="NCBI Taxonomy" id="408172"/>
    <lineage>
        <taxon>unclassified sequences</taxon>
        <taxon>metagenomes</taxon>
        <taxon>ecological metagenomes</taxon>
    </lineage>
</organism>
<evidence type="ECO:0000313" key="1">
    <source>
        <dbReference type="EMBL" id="SVE55232.1"/>
    </source>
</evidence>
<dbReference type="Gene3D" id="3.30.530.20">
    <property type="match status" value="1"/>
</dbReference>
<protein>
    <submittedName>
        <fullName evidence="1">Uncharacterized protein</fullName>
    </submittedName>
</protein>